<comment type="similarity">
    <text evidence="1">Belongs to the peptidase S51 family.</text>
</comment>
<reference evidence="5 6" key="1">
    <citation type="submission" date="2009-02" db="EMBL/GenBank/DDBJ databases">
        <title>Annotation of Streptomyces hygroscopicus strain ATCC 53653.</title>
        <authorList>
            <consortium name="The Broad Institute Genome Sequencing Platform"/>
            <consortium name="Broad Institute Microbial Sequencing Center"/>
            <person name="Fischbach M."/>
            <person name="Godfrey P."/>
            <person name="Ward D."/>
            <person name="Young S."/>
            <person name="Zeng Q."/>
            <person name="Koehrsen M."/>
            <person name="Alvarado L."/>
            <person name="Berlin A.M."/>
            <person name="Bochicchio J."/>
            <person name="Borenstein D."/>
            <person name="Chapman S.B."/>
            <person name="Chen Z."/>
            <person name="Engels R."/>
            <person name="Freedman E."/>
            <person name="Gellesch M."/>
            <person name="Goldberg J."/>
            <person name="Griggs A."/>
            <person name="Gujja S."/>
            <person name="Heilman E.R."/>
            <person name="Heiman D.I."/>
            <person name="Hepburn T.A."/>
            <person name="Howarth C."/>
            <person name="Jen D."/>
            <person name="Larson L."/>
            <person name="Lewis B."/>
            <person name="Mehta T."/>
            <person name="Park D."/>
            <person name="Pearson M."/>
            <person name="Richards J."/>
            <person name="Roberts A."/>
            <person name="Saif S."/>
            <person name="Shea T.D."/>
            <person name="Shenoy N."/>
            <person name="Sisk P."/>
            <person name="Stolte C."/>
            <person name="Sykes S.N."/>
            <person name="Thomson T."/>
            <person name="Walk T."/>
            <person name="White J."/>
            <person name="Yandava C."/>
            <person name="Straight P."/>
            <person name="Clardy J."/>
            <person name="Hung D."/>
            <person name="Kolter R."/>
            <person name="Mekalanos J."/>
            <person name="Walker S."/>
            <person name="Walsh C.T."/>
            <person name="Wieland-Brown L.C."/>
            <person name="Haas B."/>
            <person name="Nusbaum C."/>
            <person name="Birren B."/>
        </authorList>
    </citation>
    <scope>NUCLEOTIDE SEQUENCE [LARGE SCALE GENOMIC DNA]</scope>
    <source>
        <strain evidence="5 6">ATCC 53653</strain>
    </source>
</reference>
<dbReference type="HOGENOM" id="CLU_090997_0_0_11"/>
<organism evidence="5 6">
    <name type="scientific">Streptomyces himastatinicus ATCC 53653</name>
    <dbReference type="NCBI Taxonomy" id="457427"/>
    <lineage>
        <taxon>Bacteria</taxon>
        <taxon>Bacillati</taxon>
        <taxon>Actinomycetota</taxon>
        <taxon>Actinomycetes</taxon>
        <taxon>Kitasatosporales</taxon>
        <taxon>Streptomycetaceae</taxon>
        <taxon>Streptomyces</taxon>
        <taxon>Streptomyces violaceusniger group</taxon>
    </lineage>
</organism>
<protein>
    <submittedName>
        <fullName evidence="5">Peptidase E</fullName>
    </submittedName>
</protein>
<gene>
    <name evidence="5" type="ORF">SSOG_04678</name>
</gene>
<dbReference type="PANTHER" id="PTHR20842:SF0">
    <property type="entry name" value="ALPHA-ASPARTYL DIPEPTIDASE"/>
    <property type="match status" value="1"/>
</dbReference>
<evidence type="ECO:0000313" key="5">
    <source>
        <dbReference type="EMBL" id="EFL24964.1"/>
    </source>
</evidence>
<dbReference type="GO" id="GO:0006508">
    <property type="term" value="P:proteolysis"/>
    <property type="evidence" value="ECO:0007669"/>
    <property type="project" value="UniProtKB-KW"/>
</dbReference>
<sequence>MCCMVSRDLLLVSLGLGAVAEFVGGELAGKRLAFVPDAGAPYEDRSFVERDRSLLSRMGFDLLEVTLDGKTAVELRSELADVDVVFVAGGNSFYLLEKAVASGFGEVLGELLDHGVKYIGASAGAILVGPDLRPVSTLDDPAEAPGLENQRGLGLVDFVVLPHYGNEKYLPEYEAIISQYEGELTLVPLRNDQAVWVRGDKYEVTSSAE</sequence>
<dbReference type="GO" id="GO:0008236">
    <property type="term" value="F:serine-type peptidase activity"/>
    <property type="evidence" value="ECO:0007669"/>
    <property type="project" value="UniProtKB-KW"/>
</dbReference>
<dbReference type="SUPFAM" id="SSF52317">
    <property type="entry name" value="Class I glutamine amidotransferase-like"/>
    <property type="match status" value="1"/>
</dbReference>
<evidence type="ECO:0000256" key="3">
    <source>
        <dbReference type="ARBA" id="ARBA00022801"/>
    </source>
</evidence>
<dbReference type="PANTHER" id="PTHR20842">
    <property type="entry name" value="PROTEASE S51 ALPHA-ASPARTYL DIPEPTIDASE"/>
    <property type="match status" value="1"/>
</dbReference>
<dbReference type="AlphaFoldDB" id="D9WBK8"/>
<dbReference type="Pfam" id="PF03575">
    <property type="entry name" value="Peptidase_S51"/>
    <property type="match status" value="1"/>
</dbReference>
<dbReference type="Gene3D" id="3.40.50.880">
    <property type="match status" value="1"/>
</dbReference>
<keyword evidence="6" id="KW-1185">Reference proteome</keyword>
<name>D9WBK8_9ACTN</name>
<keyword evidence="2" id="KW-0645">Protease</keyword>
<dbReference type="Proteomes" id="UP000003963">
    <property type="component" value="Unassembled WGS sequence"/>
</dbReference>
<evidence type="ECO:0000256" key="1">
    <source>
        <dbReference type="ARBA" id="ARBA00006534"/>
    </source>
</evidence>
<evidence type="ECO:0000256" key="2">
    <source>
        <dbReference type="ARBA" id="ARBA00022670"/>
    </source>
</evidence>
<dbReference type="EMBL" id="GG657754">
    <property type="protein sequence ID" value="EFL24964.1"/>
    <property type="molecule type" value="Genomic_DNA"/>
</dbReference>
<keyword evidence="4" id="KW-0720">Serine protease</keyword>
<accession>D9WBK8</accession>
<evidence type="ECO:0000313" key="6">
    <source>
        <dbReference type="Proteomes" id="UP000003963"/>
    </source>
</evidence>
<dbReference type="InterPro" id="IPR029062">
    <property type="entry name" value="Class_I_gatase-like"/>
</dbReference>
<keyword evidence="3" id="KW-0378">Hydrolase</keyword>
<proteinExistence type="inferred from homology"/>
<dbReference type="STRING" id="457427.SSOG_04678"/>
<dbReference type="InterPro" id="IPR005320">
    <property type="entry name" value="Peptidase_S51"/>
</dbReference>
<evidence type="ECO:0000256" key="4">
    <source>
        <dbReference type="ARBA" id="ARBA00022825"/>
    </source>
</evidence>